<dbReference type="OrthoDB" id="9783944at2"/>
<dbReference type="Pfam" id="PF00395">
    <property type="entry name" value="SLH"/>
    <property type="match status" value="1"/>
</dbReference>
<dbReference type="Proteomes" id="UP000249522">
    <property type="component" value="Unassembled WGS sequence"/>
</dbReference>
<evidence type="ECO:0000256" key="1">
    <source>
        <dbReference type="SAM" id="Phobius"/>
    </source>
</evidence>
<comment type="caution">
    <text evidence="3">The sequence shown here is derived from an EMBL/GenBank/DDBJ whole genome shotgun (WGS) entry which is preliminary data.</text>
</comment>
<dbReference type="InterPro" id="IPR035940">
    <property type="entry name" value="CAP_sf"/>
</dbReference>
<dbReference type="PROSITE" id="PS51272">
    <property type="entry name" value="SLH"/>
    <property type="match status" value="1"/>
</dbReference>
<keyword evidence="1" id="KW-0472">Membrane</keyword>
<dbReference type="Pfam" id="PF00188">
    <property type="entry name" value="CAP"/>
    <property type="match status" value="1"/>
</dbReference>
<gene>
    <name evidence="3" type="ORF">DNH61_21920</name>
</gene>
<dbReference type="EMBL" id="QKRB01000057">
    <property type="protein sequence ID" value="PZD93304.1"/>
    <property type="molecule type" value="Genomic_DNA"/>
</dbReference>
<dbReference type="CDD" id="cd05379">
    <property type="entry name" value="CAP_bacterial"/>
    <property type="match status" value="1"/>
</dbReference>
<accession>A0A2W1LFT8</accession>
<dbReference type="Gene3D" id="3.40.33.10">
    <property type="entry name" value="CAP"/>
    <property type="match status" value="1"/>
</dbReference>
<reference evidence="3 4" key="1">
    <citation type="submission" date="2018-06" db="EMBL/GenBank/DDBJ databases">
        <title>Paenibacillus imtechensis sp. nov.</title>
        <authorList>
            <person name="Pinnaka A.K."/>
            <person name="Singh H."/>
            <person name="Kaur M."/>
        </authorList>
    </citation>
    <scope>NUCLEOTIDE SEQUENCE [LARGE SCALE GENOMIC DNA]</scope>
    <source>
        <strain evidence="3 4">SMB1</strain>
    </source>
</reference>
<dbReference type="InterPro" id="IPR014044">
    <property type="entry name" value="CAP_dom"/>
</dbReference>
<dbReference type="Pfam" id="PF14504">
    <property type="entry name" value="CAP_assoc_N"/>
    <property type="match status" value="1"/>
</dbReference>
<keyword evidence="1" id="KW-0812">Transmembrane</keyword>
<name>A0A2W1LFT8_9BACL</name>
<keyword evidence="4" id="KW-1185">Reference proteome</keyword>
<proteinExistence type="predicted"/>
<dbReference type="InterPro" id="IPR029410">
    <property type="entry name" value="CAP_assoc"/>
</dbReference>
<dbReference type="PANTHER" id="PTHR31157:SF1">
    <property type="entry name" value="SCP DOMAIN-CONTAINING PROTEIN"/>
    <property type="match status" value="1"/>
</dbReference>
<dbReference type="PANTHER" id="PTHR31157">
    <property type="entry name" value="SCP DOMAIN-CONTAINING PROTEIN"/>
    <property type="match status" value="1"/>
</dbReference>
<dbReference type="InterPro" id="IPR001119">
    <property type="entry name" value="SLH_dom"/>
</dbReference>
<organism evidence="3 4">
    <name type="scientific">Paenibacillus sambharensis</name>
    <dbReference type="NCBI Taxonomy" id="1803190"/>
    <lineage>
        <taxon>Bacteria</taxon>
        <taxon>Bacillati</taxon>
        <taxon>Bacillota</taxon>
        <taxon>Bacilli</taxon>
        <taxon>Bacillales</taxon>
        <taxon>Paenibacillaceae</taxon>
        <taxon>Paenibacillus</taxon>
    </lineage>
</organism>
<dbReference type="RefSeq" id="WP_111148973.1">
    <property type="nucleotide sequence ID" value="NZ_QKRB01000057.1"/>
</dbReference>
<feature type="domain" description="SLH" evidence="2">
    <location>
        <begin position="39"/>
        <end position="102"/>
    </location>
</feature>
<evidence type="ECO:0000259" key="2">
    <source>
        <dbReference type="PROSITE" id="PS51272"/>
    </source>
</evidence>
<feature type="transmembrane region" description="Helical" evidence="1">
    <location>
        <begin position="9"/>
        <end position="28"/>
    </location>
</feature>
<keyword evidence="1" id="KW-1133">Transmembrane helix</keyword>
<evidence type="ECO:0000313" key="3">
    <source>
        <dbReference type="EMBL" id="PZD93304.1"/>
    </source>
</evidence>
<evidence type="ECO:0000313" key="4">
    <source>
        <dbReference type="Proteomes" id="UP000249522"/>
    </source>
</evidence>
<protein>
    <submittedName>
        <fullName evidence="3">Copper amine oxidase</fullName>
    </submittedName>
</protein>
<dbReference type="AlphaFoldDB" id="A0A2W1LFT8"/>
<dbReference type="SUPFAM" id="SSF55797">
    <property type="entry name" value="PR-1-like"/>
    <property type="match status" value="1"/>
</dbReference>
<sequence>MLHKQPHSLIIRVAFMAVLITLLAGSVIPSQQTIGVHAAAASSFKDTNGHWAASVIDWAARSKIAAGYEDGTFRPNRTVQESDFIVMLMRAYPELKLRQAGPQDKWYDPAYDKAEELNWPTGASPFRRGEAAVLLAAVNGRSLSVNAAVQWLLDEGLSNGKTAPTVAGFKAADTMTRAEALTFIYNQKQYKPELGSSPVLPAAKQTDTQTVLSLRGTAIGDTAASVISRLGEPNRKDTADNGMQWYVYNKDYSSFAMVGIQSGKVVALFSNAKSWSNVNAIQVGMDAEQALEVFRSKHGATSVLKGEDYYSFTSRSNSYQLYRDKLDGNKLAAILVLAEGTQLAGTNQTVSADRTAAMERQVFDLANAERTRRGLQPFTWDEQAAASSRKHSKDMAVNGYFSHTNLQDESPFDRMSQEGISYRMAAENIAAGHANAFHVHIGWMNSQGHRTNLMNERLARLGVGIYAGGSYKLYYTQNFFTP</sequence>